<dbReference type="InterPro" id="IPR006439">
    <property type="entry name" value="HAD-SF_hydro_IA"/>
</dbReference>
<evidence type="ECO:0000256" key="2">
    <source>
        <dbReference type="ARBA" id="ARBA00022842"/>
    </source>
</evidence>
<dbReference type="InterPro" id="IPR023198">
    <property type="entry name" value="PGP-like_dom2"/>
</dbReference>
<keyword evidence="1" id="KW-0378">Hydrolase</keyword>
<dbReference type="FunFam" id="3.40.50.1000:FF:000022">
    <property type="entry name" value="Phosphoglycolate phosphatase"/>
    <property type="match status" value="1"/>
</dbReference>
<dbReference type="SUPFAM" id="SSF56784">
    <property type="entry name" value="HAD-like"/>
    <property type="match status" value="1"/>
</dbReference>
<dbReference type="CDD" id="cd02616">
    <property type="entry name" value="HAD_PPase"/>
    <property type="match status" value="1"/>
</dbReference>
<dbReference type="PANTHER" id="PTHR43434:SF26">
    <property type="entry name" value="PYROPHOSPHATASE PPAX"/>
    <property type="match status" value="1"/>
</dbReference>
<keyword evidence="4" id="KW-1185">Reference proteome</keyword>
<dbReference type="SFLD" id="SFLDG01135">
    <property type="entry name" value="C1.5.6:_HAD__Beta-PGM__Phospha"/>
    <property type="match status" value="1"/>
</dbReference>
<dbReference type="Gene3D" id="3.40.50.1000">
    <property type="entry name" value="HAD superfamily/HAD-like"/>
    <property type="match status" value="1"/>
</dbReference>
<organism evidence="3 4">
    <name type="scientific">Gracilibacillus ureilyticus</name>
    <dbReference type="NCBI Taxonomy" id="531814"/>
    <lineage>
        <taxon>Bacteria</taxon>
        <taxon>Bacillati</taxon>
        <taxon>Bacillota</taxon>
        <taxon>Bacilli</taxon>
        <taxon>Bacillales</taxon>
        <taxon>Bacillaceae</taxon>
        <taxon>Gracilibacillus</taxon>
    </lineage>
</organism>
<dbReference type="InterPro" id="IPR041492">
    <property type="entry name" value="HAD_2"/>
</dbReference>
<dbReference type="SFLD" id="SFLDS00003">
    <property type="entry name" value="Haloacid_Dehalogenase"/>
    <property type="match status" value="1"/>
</dbReference>
<dbReference type="GO" id="GO:0006281">
    <property type="term" value="P:DNA repair"/>
    <property type="evidence" value="ECO:0007669"/>
    <property type="project" value="TreeGrafter"/>
</dbReference>
<dbReference type="SFLD" id="SFLDG01129">
    <property type="entry name" value="C1.5:_HAD__Beta-PGM__Phosphata"/>
    <property type="match status" value="1"/>
</dbReference>
<dbReference type="Pfam" id="PF13419">
    <property type="entry name" value="HAD_2"/>
    <property type="match status" value="1"/>
</dbReference>
<dbReference type="InterPro" id="IPR050155">
    <property type="entry name" value="HAD-like_hydrolase_sf"/>
</dbReference>
<dbReference type="InterPro" id="IPR036412">
    <property type="entry name" value="HAD-like_sf"/>
</dbReference>
<reference evidence="3 4" key="1">
    <citation type="submission" date="2016-10" db="EMBL/GenBank/DDBJ databases">
        <authorList>
            <person name="de Groot N.N."/>
        </authorList>
    </citation>
    <scope>NUCLEOTIDE SEQUENCE [LARGE SCALE GENOMIC DNA]</scope>
    <source>
        <strain evidence="3 4">CGMCC 1.7727</strain>
    </source>
</reference>
<gene>
    <name evidence="3" type="ORF">SAMN04487944_110114</name>
</gene>
<keyword evidence="2" id="KW-0460">Magnesium</keyword>
<evidence type="ECO:0000313" key="4">
    <source>
        <dbReference type="Proteomes" id="UP000199687"/>
    </source>
</evidence>
<dbReference type="STRING" id="531814.SAMN04487944_110114"/>
<dbReference type="Proteomes" id="UP000199687">
    <property type="component" value="Unassembled WGS sequence"/>
</dbReference>
<dbReference type="GO" id="GO:0008967">
    <property type="term" value="F:phosphoglycolate phosphatase activity"/>
    <property type="evidence" value="ECO:0007669"/>
    <property type="project" value="TreeGrafter"/>
</dbReference>
<dbReference type="OrthoDB" id="9807630at2"/>
<dbReference type="GO" id="GO:0005829">
    <property type="term" value="C:cytosol"/>
    <property type="evidence" value="ECO:0007669"/>
    <property type="project" value="TreeGrafter"/>
</dbReference>
<dbReference type="PRINTS" id="PR00413">
    <property type="entry name" value="HADHALOGNASE"/>
</dbReference>
<dbReference type="NCBIfam" id="NF009804">
    <property type="entry name" value="PRK13288.1"/>
    <property type="match status" value="1"/>
</dbReference>
<dbReference type="NCBIfam" id="TIGR01549">
    <property type="entry name" value="HAD-SF-IA-v1"/>
    <property type="match status" value="1"/>
</dbReference>
<dbReference type="AlphaFoldDB" id="A0A1H9S7H1"/>
<sequence length="213" mass="23718">MKIETILFDLDGTLIDTNELIIASFTHTVGKFGDRPYTREEIIDFIGPPLVDSLQKVNPDSVEEMMKTYREHNYANHEKYVKAYPTVVETVKKLKDAGFQLGIVTTKLSDTAKLGLEITGMADMFEVLIGLDDVENAKPHPEPILTAIEKLHANPMTTLMVGDNYHDIEAGHNAGVQTAGVAWTIKGREILEAHDPHFMLEQMSDLLKIVGAE</sequence>
<proteinExistence type="predicted"/>
<evidence type="ECO:0000313" key="3">
    <source>
        <dbReference type="EMBL" id="SER80920.1"/>
    </source>
</evidence>
<protein>
    <submittedName>
        <fullName evidence="3">Pyrophosphatase PpaX</fullName>
    </submittedName>
</protein>
<accession>A0A1H9S7H1</accession>
<evidence type="ECO:0000256" key="1">
    <source>
        <dbReference type="ARBA" id="ARBA00022801"/>
    </source>
</evidence>
<dbReference type="EMBL" id="FOGL01000010">
    <property type="protein sequence ID" value="SER80920.1"/>
    <property type="molecule type" value="Genomic_DNA"/>
</dbReference>
<name>A0A1H9S7H1_9BACI</name>
<dbReference type="PANTHER" id="PTHR43434">
    <property type="entry name" value="PHOSPHOGLYCOLATE PHOSPHATASE"/>
    <property type="match status" value="1"/>
</dbReference>
<dbReference type="RefSeq" id="WP_089741070.1">
    <property type="nucleotide sequence ID" value="NZ_FOGL01000010.1"/>
</dbReference>
<dbReference type="InterPro" id="IPR023214">
    <property type="entry name" value="HAD_sf"/>
</dbReference>
<dbReference type="NCBIfam" id="TIGR01509">
    <property type="entry name" value="HAD-SF-IA-v3"/>
    <property type="match status" value="1"/>
</dbReference>
<dbReference type="Gene3D" id="1.10.150.240">
    <property type="entry name" value="Putative phosphatase, domain 2"/>
    <property type="match status" value="1"/>
</dbReference>